<dbReference type="OrthoDB" id="4067935at2759"/>
<name>J8Q286_SACAR</name>
<accession>J8Q286</accession>
<evidence type="ECO:0000313" key="2">
    <source>
        <dbReference type="Proteomes" id="UP000006968"/>
    </source>
</evidence>
<organism evidence="1 2">
    <name type="scientific">Saccharomyces arboricola (strain H-6 / AS 2.3317 / CBS 10644)</name>
    <name type="common">Yeast</name>
    <dbReference type="NCBI Taxonomy" id="1160507"/>
    <lineage>
        <taxon>Eukaryota</taxon>
        <taxon>Fungi</taxon>
        <taxon>Dikarya</taxon>
        <taxon>Ascomycota</taxon>
        <taxon>Saccharomycotina</taxon>
        <taxon>Saccharomycetes</taxon>
        <taxon>Saccharomycetales</taxon>
        <taxon>Saccharomycetaceae</taxon>
        <taxon>Saccharomyces</taxon>
    </lineage>
</organism>
<gene>
    <name evidence="1" type="ORF">SU7_1121</name>
</gene>
<comment type="caution">
    <text evidence="1">The sequence shown here is derived from an EMBL/GenBank/DDBJ whole genome shotgun (WGS) entry which is preliminary data.</text>
</comment>
<dbReference type="Proteomes" id="UP000006968">
    <property type="component" value="Chromosome VII"/>
</dbReference>
<dbReference type="EMBL" id="ALIE01000081">
    <property type="protein sequence ID" value="EJS43773.1"/>
    <property type="molecule type" value="Genomic_DNA"/>
</dbReference>
<dbReference type="AlphaFoldDB" id="J8Q286"/>
<reference evidence="1 2" key="1">
    <citation type="journal article" date="2013" name="BMC Genomics">
        <title>High quality de novo sequencing and assembly of the Saccharomyces arboricolus genome.</title>
        <authorList>
            <person name="Liti G."/>
            <person name="Nguyen Ba A.N."/>
            <person name="Blythe M."/>
            <person name="Mueller C.A."/>
            <person name="Bergstroem A."/>
            <person name="Cubillos F.A."/>
            <person name="Dafhnis-Calas F."/>
            <person name="Khoshraftar S."/>
            <person name="Malla S."/>
            <person name="Mehta N."/>
            <person name="Siow C.C."/>
            <person name="Warringer J."/>
            <person name="Moses A.M."/>
            <person name="Louis E.J."/>
            <person name="Nieduszynski C.A."/>
        </authorList>
    </citation>
    <scope>NUCLEOTIDE SEQUENCE [LARGE SCALE GENOMIC DNA]</scope>
    <source>
        <strain evidence="2">H-6 / AS 2.3317 / CBS 10644</strain>
    </source>
</reference>
<sequence length="265" mass="30773">MKLVSVKDLENEQRKISLINTLKNLVCRDLLEFVDIQIESFMYPNDPKRFPRIFKDNKISNEASDKESKVKNYPLSLGIGHSALFPLIYIRQKTNSLLSQSVSKRTPTALVDDLIVRFKNISDIYSSLNKSYHAYLAVDHNNISHQKLLADVVTQSDFLLDILHRYATVASSVAQDSEDANTLVYAVNRLIEDTNLFYKRIINNSNAYVEYNLIKHDINRNRSEETLVELEFKTLDVSEIHLDDEFHDFLQHRKISLKISQRRVI</sequence>
<keyword evidence="2" id="KW-1185">Reference proteome</keyword>
<protein>
    <submittedName>
        <fullName evidence="1">YGL117W</fullName>
    </submittedName>
</protein>
<proteinExistence type="predicted"/>
<evidence type="ECO:0000313" key="1">
    <source>
        <dbReference type="EMBL" id="EJS43773.1"/>
    </source>
</evidence>
<dbReference type="HOGENOM" id="CLU_1050343_0_0_1"/>